<proteinExistence type="predicted"/>
<gene>
    <name evidence="1" type="ORF">OF801_10570</name>
</gene>
<protein>
    <submittedName>
        <fullName evidence="1">Lasso peptide biosynthesis protein</fullName>
    </submittedName>
</protein>
<dbReference type="RefSeq" id="WP_264308216.1">
    <property type="nucleotide sequence ID" value="NZ_CP109635.1"/>
</dbReference>
<evidence type="ECO:0000313" key="1">
    <source>
        <dbReference type="EMBL" id="UYT10362.1"/>
    </source>
</evidence>
<organism evidence="1 2">
    <name type="scientific">Lactococcus garvieae</name>
    <dbReference type="NCBI Taxonomy" id="1363"/>
    <lineage>
        <taxon>Bacteria</taxon>
        <taxon>Bacillati</taxon>
        <taxon>Bacillota</taxon>
        <taxon>Bacilli</taxon>
        <taxon>Lactobacillales</taxon>
        <taxon>Streptococcaceae</taxon>
        <taxon>Lactococcus</taxon>
    </lineage>
</organism>
<evidence type="ECO:0000313" key="2">
    <source>
        <dbReference type="Proteomes" id="UP001164042"/>
    </source>
</evidence>
<dbReference type="AlphaFoldDB" id="A0AA46YRC2"/>
<name>A0AA46YRC2_9LACT</name>
<sequence>MNGEKLTTTTKNTEAIFCPSDNLDIDNLTEEQRKRYEHSCNTLINAAREGISESKKRKEASNMKRLNLRYNRVISSEGCDKDMSNILETVWKIMEQNNWIGACHATTSIIYILLSEFGYKPKIYIGELTLPNSFNKFDHSWVEVDGKVIDLAIALPLNPASSQEPVIMGKEAFSNKIPKMIYKSSSHPPKLDSQVQKVREVPIYTYLEEAPGQIYGFFNQVLQDIIPTLSHENIKEKYSNVYRKVK</sequence>
<reference evidence="1" key="1">
    <citation type="submission" date="2022-10" db="EMBL/GenBank/DDBJ databases">
        <title>Genome assembly of Lactococcus garvieae isolates from cricket gut.</title>
        <authorList>
            <person name="Luecke A.R."/>
            <person name="Brown A.M.V."/>
            <person name="Wakeman C.A."/>
        </authorList>
    </citation>
    <scope>NUCLEOTIDE SEQUENCE</scope>
    <source>
        <strain evidence="1">Alexii-11_2</strain>
    </source>
</reference>
<dbReference type="Proteomes" id="UP001164042">
    <property type="component" value="Chromosome"/>
</dbReference>
<dbReference type="EMBL" id="CP109635">
    <property type="protein sequence ID" value="UYT10362.1"/>
    <property type="molecule type" value="Genomic_DNA"/>
</dbReference>
<accession>A0AA46YRC2</accession>